<keyword evidence="12" id="KW-1185">Reference proteome</keyword>
<dbReference type="GO" id="GO:0035438">
    <property type="term" value="F:cyclic-di-GMP binding"/>
    <property type="evidence" value="ECO:0007669"/>
    <property type="project" value="InterPro"/>
</dbReference>
<evidence type="ECO:0000313" key="12">
    <source>
        <dbReference type="Proteomes" id="UP000244162"/>
    </source>
</evidence>
<keyword evidence="9" id="KW-0135">Cellulose biosynthesis</keyword>
<dbReference type="PRINTS" id="PR01439">
    <property type="entry name" value="CELLSNTHASEA"/>
</dbReference>
<dbReference type="PANTHER" id="PTHR43867">
    <property type="entry name" value="CELLULOSE SYNTHASE CATALYTIC SUBUNIT A [UDP-FORMING]"/>
    <property type="match status" value="1"/>
</dbReference>
<dbReference type="GO" id="GO:0005886">
    <property type="term" value="C:plasma membrane"/>
    <property type="evidence" value="ECO:0007669"/>
    <property type="project" value="UniProtKB-SubCell"/>
</dbReference>
<feature type="transmembrane region" description="Helical" evidence="9">
    <location>
        <begin position="706"/>
        <end position="725"/>
    </location>
</feature>
<dbReference type="Gene3D" id="2.60.120.260">
    <property type="entry name" value="Galactose-binding domain-like"/>
    <property type="match status" value="2"/>
</dbReference>
<dbReference type="InterPro" id="IPR029044">
    <property type="entry name" value="Nucleotide-diphossugar_trans"/>
</dbReference>
<evidence type="ECO:0000256" key="9">
    <source>
        <dbReference type="RuleBase" id="RU365020"/>
    </source>
</evidence>
<dbReference type="NCBIfam" id="TIGR03030">
    <property type="entry name" value="CelA"/>
    <property type="match status" value="1"/>
</dbReference>
<keyword evidence="5 9" id="KW-0808">Transferase</keyword>
<feature type="transmembrane region" description="Helical" evidence="9">
    <location>
        <begin position="503"/>
        <end position="522"/>
    </location>
</feature>
<feature type="transmembrane region" description="Helical" evidence="9">
    <location>
        <begin position="534"/>
        <end position="554"/>
    </location>
</feature>
<evidence type="ECO:0000256" key="8">
    <source>
        <dbReference type="ARBA" id="ARBA00023136"/>
    </source>
</evidence>
<dbReference type="CDD" id="cd06421">
    <property type="entry name" value="CESA_CelA_like"/>
    <property type="match status" value="1"/>
</dbReference>
<organism evidence="11 12">
    <name type="scientific">Sphingomonas oleivorans</name>
    <dbReference type="NCBI Taxonomy" id="1735121"/>
    <lineage>
        <taxon>Bacteria</taxon>
        <taxon>Pseudomonadati</taxon>
        <taxon>Pseudomonadota</taxon>
        <taxon>Alphaproteobacteria</taxon>
        <taxon>Sphingomonadales</taxon>
        <taxon>Sphingomonadaceae</taxon>
        <taxon>Sphingomonas</taxon>
    </lineage>
</organism>
<proteinExistence type="predicted"/>
<dbReference type="InterPro" id="IPR018513">
    <property type="entry name" value="Cell_synthase_bac"/>
</dbReference>
<feature type="transmembrane region" description="Helical" evidence="9">
    <location>
        <begin position="12"/>
        <end position="31"/>
    </location>
</feature>
<comment type="caution">
    <text evidence="11">The sequence shown here is derived from an EMBL/GenBank/DDBJ whole genome shotgun (WGS) entry which is preliminary data.</text>
</comment>
<evidence type="ECO:0000256" key="5">
    <source>
        <dbReference type="ARBA" id="ARBA00022679"/>
    </source>
</evidence>
<dbReference type="PANTHER" id="PTHR43867:SF2">
    <property type="entry name" value="CELLULOSE SYNTHASE CATALYTIC SUBUNIT A [UDP-FORMING]"/>
    <property type="match status" value="1"/>
</dbReference>
<feature type="transmembrane region" description="Helical" evidence="9">
    <location>
        <begin position="37"/>
        <end position="54"/>
    </location>
</feature>
<gene>
    <name evidence="11" type="primary">bcsA</name>
    <name evidence="11" type="ORF">CLG96_05155</name>
</gene>
<feature type="transmembrane region" description="Helical" evidence="9">
    <location>
        <begin position="61"/>
        <end position="78"/>
    </location>
</feature>
<evidence type="ECO:0000259" key="10">
    <source>
        <dbReference type="Pfam" id="PF07238"/>
    </source>
</evidence>
<dbReference type="UniPathway" id="UPA00694"/>
<comment type="subcellular location">
    <subcellularLocation>
        <location evidence="9">Cell inner membrane</location>
    </subcellularLocation>
    <subcellularLocation>
        <location evidence="1">Endomembrane system</location>
        <topology evidence="1">Multi-pass membrane protein</topology>
    </subcellularLocation>
</comment>
<feature type="domain" description="PilZ" evidence="10">
    <location>
        <begin position="559"/>
        <end position="650"/>
    </location>
</feature>
<dbReference type="Gene3D" id="2.40.10.220">
    <property type="entry name" value="predicted glycosyltransferase like domains"/>
    <property type="match status" value="1"/>
</dbReference>
<accession>A0A2T5G2V4</accession>
<evidence type="ECO:0000256" key="1">
    <source>
        <dbReference type="ARBA" id="ARBA00004127"/>
    </source>
</evidence>
<comment type="pathway">
    <text evidence="9">Glycan metabolism; bacterial cellulose biosynthesis.</text>
</comment>
<dbReference type="Proteomes" id="UP000244162">
    <property type="component" value="Unassembled WGS sequence"/>
</dbReference>
<dbReference type="Pfam" id="PF07238">
    <property type="entry name" value="PilZ"/>
    <property type="match status" value="1"/>
</dbReference>
<keyword evidence="7 9" id="KW-1133">Transmembrane helix</keyword>
<comment type="catalytic activity">
    <reaction evidence="9">
        <text>[(1-&gt;4)-beta-D-glucosyl](n) + UDP-alpha-D-glucose = [(1-&gt;4)-beta-D-glucosyl](n+1) + UDP + H(+)</text>
        <dbReference type="Rhea" id="RHEA:19929"/>
        <dbReference type="Rhea" id="RHEA-COMP:10033"/>
        <dbReference type="Rhea" id="RHEA-COMP:10034"/>
        <dbReference type="ChEBI" id="CHEBI:15378"/>
        <dbReference type="ChEBI" id="CHEBI:18246"/>
        <dbReference type="ChEBI" id="CHEBI:58223"/>
        <dbReference type="ChEBI" id="CHEBI:58885"/>
        <dbReference type="EC" id="2.4.1.12"/>
    </reaction>
</comment>
<keyword evidence="3 9" id="KW-0997">Cell inner membrane</keyword>
<comment type="cofactor">
    <cofactor evidence="9">
        <name>Mg(2+)</name>
        <dbReference type="ChEBI" id="CHEBI:18420"/>
    </cofactor>
</comment>
<evidence type="ECO:0000256" key="7">
    <source>
        <dbReference type="ARBA" id="ARBA00022989"/>
    </source>
</evidence>
<dbReference type="GO" id="GO:0030244">
    <property type="term" value="P:cellulose biosynthetic process"/>
    <property type="evidence" value="ECO:0007669"/>
    <property type="project" value="UniProtKB-KW"/>
</dbReference>
<evidence type="ECO:0000256" key="6">
    <source>
        <dbReference type="ARBA" id="ARBA00022692"/>
    </source>
</evidence>
<dbReference type="GO" id="GO:0006011">
    <property type="term" value="P:UDP-alpha-D-glucose metabolic process"/>
    <property type="evidence" value="ECO:0007669"/>
    <property type="project" value="InterPro"/>
</dbReference>
<feature type="transmembrane region" description="Helical" evidence="9">
    <location>
        <begin position="1430"/>
        <end position="1451"/>
    </location>
</feature>
<evidence type="ECO:0000313" key="11">
    <source>
        <dbReference type="EMBL" id="PTQ13477.1"/>
    </source>
</evidence>
<keyword evidence="6 9" id="KW-0812">Transmembrane</keyword>
<evidence type="ECO:0000256" key="3">
    <source>
        <dbReference type="ARBA" id="ARBA00022519"/>
    </source>
</evidence>
<dbReference type="InterPro" id="IPR050321">
    <property type="entry name" value="Glycosyltr_2/OpgH_subfam"/>
</dbReference>
<evidence type="ECO:0000256" key="2">
    <source>
        <dbReference type="ARBA" id="ARBA00022475"/>
    </source>
</evidence>
<name>A0A2T5G2V4_9SPHN</name>
<dbReference type="Pfam" id="PF03170">
    <property type="entry name" value="BcsB"/>
    <property type="match status" value="1"/>
</dbReference>
<feature type="transmembrane region" description="Helical" evidence="9">
    <location>
        <begin position="90"/>
        <end position="115"/>
    </location>
</feature>
<keyword evidence="2 9" id="KW-1003">Cell membrane</keyword>
<evidence type="ECO:0000256" key="4">
    <source>
        <dbReference type="ARBA" id="ARBA00022676"/>
    </source>
</evidence>
<sequence length="1464" mass="160491">MGKEGVQTRIAGLFLILAGLPLASAAMFVIVTPLDLRQQWMFGITVILASLIAGRWKSRRATVMIFVLSFLASTRYLYWRTTQTLEFESFVGGLLGIGLYLAEFYAWVILVLGFLQTGWPLRRPVVELSGSDRDLPTVDIYIPTYNESLSIVRNTVFAALAMDYPRDRFKVYLLDDGRRAEFKAFARMVGCEYITRADNLHAKAGNLNNALKQTRGDFICVFDADHIPTRAFLQLTMGWFQRQPRLAILQTPHHFYSPDPVQRNLAMIDDLPGEGDLFYGTVQSGNDLWNATFFCGSCAVIRREALLETQGFAGETVTEDAHTALKLQRKGWDTAYINVRLAAGLATERLALHIGQRARWARGMTQILRIDNPLFGPGLTLMQRLCYLNAMLHFQFSLPRIAFLTSPLAYLLFGYNIIHAPAVMIFAYAVPHLFNSLRSAIRVQGGERRMFWSEIYETILCFHLVKPTVIPLFNPRKGKFNVTDKGGLLERDHFDMNSVKPHVFTACLLALGLFIGIVKLLFPGGYDAETGTLLLNTAWTVFSLLILTAAIAVARESRQVRQDVRVERALPVTVYFADGHVADGRTVNISTGGLAIRLNKEFDTKAREITDVTLATGYDRVSLPVKTVAINGPDARVSFGELTPEQQRGMVDALMTRADAWQPNQEEAQAKPDNSLRSLWDVVRAGGSTIAKARPRRHAPKLRDSVASLLAIGLAGAMLVLLGAGRAEAQNIQGAFAGAGGGARSVTAAPPTQSATNGVRRIRATLKDFGVESPIRLATVRGEVGIPFGLRRDEVATEARLTLNFAYSPLLIPELSRMVVLVNGEVVRSMELTRDRANGVTVTMPIDPALIVPGDNRLNLRFLAHYTRDCEDPLHSSLWANVSNSRSYMDVTLQRLPTKPDLAQLPLPFFDRLSAARLILPFVFAGAPSEGELEAAGTVASWFGALASYRGATFKPLIGALPRGNAVVFALAGKSIAGIPLTISGPGLALLPNPRDPLGMLLVVTGTNSAELKRAAAALTTGSRAFGGQSVAVENVRIAPRPLYSAPRWLRTDRPVALGELTDPETLQGAGLPPGALTTNFRVAPDLFFWPSEGAKLHLRYRYPTAPWLDRGVSRLDLSLNGQYLKTYPLEGPTLWDRLLGKAESTTSHISNGQALLPTYALFGQNRLTFLYDLQLADKRACAGTIPTDVRVAIDPDSRIDATGAWHYARLPNLSYFANAGFPFTRRADLSDTAVILPSQAGLPGIEAFLALMGRFGDSTGVPTTGVTLMRAPEPRQLSDKDILAIGPIDLVAISPLFRQAPLRLDNGRLNVAANSLIDRLFGWLSSTPQDEIDGVNQFLVRGQSFAGFSGFRSPYDASHSVVAVLGTTPAELPDLVYALKNPKLNAQVRGDLSVRSPDGMASFNVMPGYWVGELPFWTRIGFWLSRHPLLMGLGAVLAALMISIPAYGFLKSQERRRLARTQD</sequence>
<keyword evidence="9" id="KW-0973">c-di-GMP</keyword>
<protein>
    <recommendedName>
        <fullName evidence="9">Cellulose synthase catalytic subunit [UDP-forming]</fullName>
        <ecNumber evidence="9">2.4.1.12</ecNumber>
    </recommendedName>
</protein>
<dbReference type="OrthoDB" id="9806824at2"/>
<dbReference type="Pfam" id="PF13641">
    <property type="entry name" value="Glyco_tranf_2_3"/>
    <property type="match status" value="1"/>
</dbReference>
<dbReference type="InterPro" id="IPR003919">
    <property type="entry name" value="Cell_synth_A"/>
</dbReference>
<feature type="transmembrane region" description="Helical" evidence="9">
    <location>
        <begin position="408"/>
        <end position="430"/>
    </location>
</feature>
<dbReference type="EC" id="2.4.1.12" evidence="9"/>
<keyword evidence="4 9" id="KW-0328">Glycosyltransferase</keyword>
<dbReference type="EMBL" id="NWBU01000004">
    <property type="protein sequence ID" value="PTQ13477.1"/>
    <property type="molecule type" value="Genomic_DNA"/>
</dbReference>
<dbReference type="Gene3D" id="3.90.550.10">
    <property type="entry name" value="Spore Coat Polysaccharide Biosynthesis Protein SpsA, Chain A"/>
    <property type="match status" value="1"/>
</dbReference>
<comment type="function">
    <text evidence="9">Catalytic subunit of cellulose synthase. It polymerizes uridine 5'-diphosphate glucose to cellulose.</text>
</comment>
<dbReference type="InterPro" id="IPR009875">
    <property type="entry name" value="PilZ_domain"/>
</dbReference>
<dbReference type="SUPFAM" id="SSF53448">
    <property type="entry name" value="Nucleotide-diphospho-sugar transferases"/>
    <property type="match status" value="1"/>
</dbReference>
<reference evidence="11 12" key="1">
    <citation type="submission" date="2017-09" db="EMBL/GenBank/DDBJ databases">
        <title>Sphingomonas panjinensis sp.nov., isolated from oil-contaminated soil.</title>
        <authorList>
            <person name="Wang L."/>
            <person name="Chen L."/>
        </authorList>
    </citation>
    <scope>NUCLEOTIDE SEQUENCE [LARGE SCALE GENOMIC DNA]</scope>
    <source>
        <strain evidence="11 12">FW-11</strain>
    </source>
</reference>
<dbReference type="GO" id="GO:0016760">
    <property type="term" value="F:cellulose synthase (UDP-forming) activity"/>
    <property type="evidence" value="ECO:0007669"/>
    <property type="project" value="UniProtKB-EC"/>
</dbReference>
<keyword evidence="8 9" id="KW-0472">Membrane</keyword>